<dbReference type="Gene3D" id="3.10.129.10">
    <property type="entry name" value="Hotdog Thioesterase"/>
    <property type="match status" value="1"/>
</dbReference>
<dbReference type="GO" id="GO:0047617">
    <property type="term" value="F:fatty acyl-CoA hydrolase activity"/>
    <property type="evidence" value="ECO:0007669"/>
    <property type="project" value="InterPro"/>
</dbReference>
<protein>
    <recommendedName>
        <fullName evidence="3">Thioesterase domain-containing protein</fullName>
    </recommendedName>
</protein>
<evidence type="ECO:0000256" key="1">
    <source>
        <dbReference type="ARBA" id="ARBA00008324"/>
    </source>
</evidence>
<dbReference type="AlphaFoldDB" id="A0A7N2QXM1"/>
<evidence type="ECO:0000256" key="2">
    <source>
        <dbReference type="SAM" id="Phobius"/>
    </source>
</evidence>
<reference evidence="4 5" key="1">
    <citation type="journal article" date="2016" name="G3 (Bethesda)">
        <title>First Draft Assembly and Annotation of the Genome of a California Endemic Oak Quercus lobata Nee (Fagaceae).</title>
        <authorList>
            <person name="Sork V.L."/>
            <person name="Fitz-Gibbon S.T."/>
            <person name="Puiu D."/>
            <person name="Crepeau M."/>
            <person name="Gugger P.F."/>
            <person name="Sherman R."/>
            <person name="Stevens K."/>
            <person name="Langley C.H."/>
            <person name="Pellegrini M."/>
            <person name="Salzberg S.L."/>
        </authorList>
    </citation>
    <scope>NUCLEOTIDE SEQUENCE [LARGE SCALE GENOMIC DNA]</scope>
    <source>
        <strain evidence="4 5">cv. SW786</strain>
    </source>
</reference>
<feature type="domain" description="Thioesterase" evidence="3">
    <location>
        <begin position="131"/>
        <end position="198"/>
    </location>
</feature>
<dbReference type="InterPro" id="IPR006683">
    <property type="entry name" value="Thioestr_dom"/>
</dbReference>
<keyword evidence="2" id="KW-0812">Transmembrane</keyword>
<proteinExistence type="inferred from homology"/>
<dbReference type="Pfam" id="PF03061">
    <property type="entry name" value="4HBT"/>
    <property type="match status" value="1"/>
</dbReference>
<evidence type="ECO:0000313" key="4">
    <source>
        <dbReference type="EnsemblPlants" id="QL01p027126:mrna"/>
    </source>
</evidence>
<evidence type="ECO:0000313" key="5">
    <source>
        <dbReference type="Proteomes" id="UP000594261"/>
    </source>
</evidence>
<dbReference type="InterPro" id="IPR039298">
    <property type="entry name" value="ACOT13"/>
</dbReference>
<keyword evidence="2" id="KW-1133">Transmembrane helix</keyword>
<dbReference type="InParanoid" id="A0A7N2QXM1"/>
<dbReference type="PANTHER" id="PTHR21660">
    <property type="entry name" value="THIOESTERASE SUPERFAMILY MEMBER-RELATED"/>
    <property type="match status" value="1"/>
</dbReference>
<keyword evidence="2" id="KW-0472">Membrane</keyword>
<organism evidence="4 5">
    <name type="scientific">Quercus lobata</name>
    <name type="common">Valley oak</name>
    <dbReference type="NCBI Taxonomy" id="97700"/>
    <lineage>
        <taxon>Eukaryota</taxon>
        <taxon>Viridiplantae</taxon>
        <taxon>Streptophyta</taxon>
        <taxon>Embryophyta</taxon>
        <taxon>Tracheophyta</taxon>
        <taxon>Spermatophyta</taxon>
        <taxon>Magnoliopsida</taxon>
        <taxon>eudicotyledons</taxon>
        <taxon>Gunneridae</taxon>
        <taxon>Pentapetalae</taxon>
        <taxon>rosids</taxon>
        <taxon>fabids</taxon>
        <taxon>Fagales</taxon>
        <taxon>Fagaceae</taxon>
        <taxon>Quercus</taxon>
    </lineage>
</organism>
<comment type="similarity">
    <text evidence="1">Belongs to the thioesterase PaaI family.</text>
</comment>
<sequence length="217" mass="23841">MVGRVGLEGWLGGLGWVEEGGALSRPASRERPSPTRILAILVGLTSASVGSPYRLYPIKVVPDNSTPRDCHPSFYEDNHRDYYLSLLPVFVPLPLFTWFSVLQLLRRDFRNVLMRKVSNSNHLDRTGKLASGAIANLVDIVGGCVVHVEGLPLNVSVDISISFLSTARPDDELEITSRALGQRGGYFGTVVVIRNKTTGEIIAEGRHSLFGKHYSKL</sequence>
<dbReference type="EnsemblPlants" id="QL01p027126:mrna">
    <property type="protein sequence ID" value="QL01p027126:mrna"/>
    <property type="gene ID" value="QL01p027126"/>
</dbReference>
<dbReference type="CDD" id="cd03443">
    <property type="entry name" value="PaaI_thioesterase"/>
    <property type="match status" value="1"/>
</dbReference>
<dbReference type="PANTHER" id="PTHR21660:SF8">
    <property type="entry name" value="OS02G0521700 PROTEIN"/>
    <property type="match status" value="1"/>
</dbReference>
<dbReference type="EMBL" id="LRBV02000001">
    <property type="status" value="NOT_ANNOTATED_CDS"/>
    <property type="molecule type" value="Genomic_DNA"/>
</dbReference>
<name>A0A7N2QXM1_QUELO</name>
<accession>A0A7N2QXM1</accession>
<dbReference type="InterPro" id="IPR029069">
    <property type="entry name" value="HotDog_dom_sf"/>
</dbReference>
<feature type="transmembrane region" description="Helical" evidence="2">
    <location>
        <begin position="82"/>
        <end position="105"/>
    </location>
</feature>
<reference evidence="4" key="2">
    <citation type="submission" date="2021-01" db="UniProtKB">
        <authorList>
            <consortium name="EnsemblPlants"/>
        </authorList>
    </citation>
    <scope>IDENTIFICATION</scope>
</reference>
<dbReference type="SUPFAM" id="SSF54637">
    <property type="entry name" value="Thioesterase/thiol ester dehydrase-isomerase"/>
    <property type="match status" value="1"/>
</dbReference>
<dbReference type="Proteomes" id="UP000594261">
    <property type="component" value="Chromosome 1"/>
</dbReference>
<dbReference type="Gramene" id="QL01p027126:mrna">
    <property type="protein sequence ID" value="QL01p027126:mrna"/>
    <property type="gene ID" value="QL01p027126"/>
</dbReference>
<evidence type="ECO:0000259" key="3">
    <source>
        <dbReference type="Pfam" id="PF03061"/>
    </source>
</evidence>
<keyword evidence="5" id="KW-1185">Reference proteome</keyword>